<dbReference type="GO" id="GO:0030694">
    <property type="term" value="C:bacterial-type flagellum basal body, rod"/>
    <property type="evidence" value="ECO:0007669"/>
    <property type="project" value="UniProtKB-UniRule"/>
</dbReference>
<accession>A0A327JEM2</accession>
<dbReference type="PANTHER" id="PTHR30435">
    <property type="entry name" value="FLAGELLAR PROTEIN"/>
    <property type="match status" value="1"/>
</dbReference>
<comment type="subcellular location">
    <subcellularLocation>
        <location evidence="1 6">Bacterial flagellum basal body</location>
    </subcellularLocation>
</comment>
<evidence type="ECO:0000256" key="5">
    <source>
        <dbReference type="ARBA" id="ARBA00025933"/>
    </source>
</evidence>
<protein>
    <recommendedName>
        <fullName evidence="3 6">Flagellar basal-body rod protein FlgC</fullName>
    </recommendedName>
</protein>
<comment type="caution">
    <text evidence="9">The sequence shown here is derived from an EMBL/GenBank/DDBJ whole genome shotgun (WGS) entry which is preliminary data.</text>
</comment>
<keyword evidence="9" id="KW-0282">Flagellum</keyword>
<dbReference type="OrthoDB" id="9813951at2"/>
<organism evidence="9 10">
    <name type="scientific">Rhodobium orientis</name>
    <dbReference type="NCBI Taxonomy" id="34017"/>
    <lineage>
        <taxon>Bacteria</taxon>
        <taxon>Pseudomonadati</taxon>
        <taxon>Pseudomonadota</taxon>
        <taxon>Alphaproteobacteria</taxon>
        <taxon>Hyphomicrobiales</taxon>
        <taxon>Rhodobiaceae</taxon>
        <taxon>Rhodobium</taxon>
    </lineage>
</organism>
<comment type="subunit">
    <text evidence="5 6">The basal body constitutes a major portion of the flagellar organelle and consists of four rings (L,P,S, and M) mounted on a central rod. The rod consists of about 26 subunits of FlgG in the distal portion, and FlgB, FlgC and FlgF are thought to build up the proximal portion of the rod with about 6 subunits each.</text>
</comment>
<evidence type="ECO:0000256" key="1">
    <source>
        <dbReference type="ARBA" id="ARBA00004117"/>
    </source>
</evidence>
<evidence type="ECO:0000256" key="2">
    <source>
        <dbReference type="ARBA" id="ARBA00009677"/>
    </source>
</evidence>
<evidence type="ECO:0000256" key="6">
    <source>
        <dbReference type="RuleBase" id="RU362062"/>
    </source>
</evidence>
<evidence type="ECO:0000256" key="4">
    <source>
        <dbReference type="ARBA" id="ARBA00023143"/>
    </source>
</evidence>
<dbReference type="PANTHER" id="PTHR30435:SF2">
    <property type="entry name" value="FLAGELLAR BASAL-BODY ROD PROTEIN FLGC"/>
    <property type="match status" value="1"/>
</dbReference>
<dbReference type="InterPro" id="IPR010930">
    <property type="entry name" value="Flg_bb/hook_C_dom"/>
</dbReference>
<keyword evidence="10" id="KW-1185">Reference proteome</keyword>
<dbReference type="Pfam" id="PF06429">
    <property type="entry name" value="Flg_bbr_C"/>
    <property type="match status" value="1"/>
</dbReference>
<feature type="domain" description="Flagellar basal body rod protein N-terminal" evidence="7">
    <location>
        <begin position="9"/>
        <end position="35"/>
    </location>
</feature>
<dbReference type="RefSeq" id="WP_111436601.1">
    <property type="nucleotide sequence ID" value="NZ_JACIGG010000002.1"/>
</dbReference>
<keyword evidence="9" id="KW-0966">Cell projection</keyword>
<evidence type="ECO:0000313" key="10">
    <source>
        <dbReference type="Proteomes" id="UP000249299"/>
    </source>
</evidence>
<evidence type="ECO:0000259" key="7">
    <source>
        <dbReference type="Pfam" id="PF00460"/>
    </source>
</evidence>
<dbReference type="EMBL" id="NPEV01000076">
    <property type="protein sequence ID" value="RAI24555.1"/>
    <property type="molecule type" value="Genomic_DNA"/>
</dbReference>
<gene>
    <name evidence="9" type="primary">flgC</name>
    <name evidence="9" type="ORF">CH339_22095</name>
</gene>
<sequence>MDFLKSIMVAASGLRAQNGRMRVIAENIANADSTARTPEGDPYRRKIPTFVTKFDRELEASTVKLGRVAEDRSDFNTRYEPGHPAADANGYVKMPNVNTLIETVDMRQAQRSYEANLNVIRSTRSMLQRTVDILRG</sequence>
<evidence type="ECO:0000259" key="8">
    <source>
        <dbReference type="Pfam" id="PF06429"/>
    </source>
</evidence>
<feature type="domain" description="Flagellar basal-body/hook protein C-terminal" evidence="8">
    <location>
        <begin position="89"/>
        <end position="132"/>
    </location>
</feature>
<dbReference type="GO" id="GO:0071978">
    <property type="term" value="P:bacterial-type flagellum-dependent swarming motility"/>
    <property type="evidence" value="ECO:0007669"/>
    <property type="project" value="TreeGrafter"/>
</dbReference>
<comment type="similarity">
    <text evidence="2">Belongs to the flagella basal body rod proteins family.</text>
</comment>
<dbReference type="Pfam" id="PF00460">
    <property type="entry name" value="Flg_bb_rod"/>
    <property type="match status" value="1"/>
</dbReference>
<reference evidence="9 10" key="1">
    <citation type="submission" date="2017-07" db="EMBL/GenBank/DDBJ databases">
        <title>Draft Genome Sequences of Select Purple Nonsulfur Bacteria.</title>
        <authorList>
            <person name="Lasarre B."/>
            <person name="Mckinlay J.B."/>
        </authorList>
    </citation>
    <scope>NUCLEOTIDE SEQUENCE [LARGE SCALE GENOMIC DNA]</scope>
    <source>
        <strain evidence="9 10">DSM 11290</strain>
    </source>
</reference>
<dbReference type="NCBIfam" id="TIGR01395">
    <property type="entry name" value="FlgC"/>
    <property type="match status" value="1"/>
</dbReference>
<keyword evidence="4 6" id="KW-0975">Bacterial flagellum</keyword>
<evidence type="ECO:0000256" key="3">
    <source>
        <dbReference type="ARBA" id="ARBA00017941"/>
    </source>
</evidence>
<dbReference type="AlphaFoldDB" id="A0A327JEM2"/>
<dbReference type="Proteomes" id="UP000249299">
    <property type="component" value="Unassembled WGS sequence"/>
</dbReference>
<name>A0A327JEM2_9HYPH</name>
<dbReference type="InterPro" id="IPR006299">
    <property type="entry name" value="FlgC"/>
</dbReference>
<dbReference type="InterPro" id="IPR001444">
    <property type="entry name" value="Flag_bb_rod_N"/>
</dbReference>
<proteinExistence type="inferred from homology"/>
<evidence type="ECO:0000313" key="9">
    <source>
        <dbReference type="EMBL" id="RAI24555.1"/>
    </source>
</evidence>
<keyword evidence="9" id="KW-0969">Cilium</keyword>